<keyword evidence="3" id="KW-0808">Transferase</keyword>
<comment type="function">
    <text evidence="16">Peptidoglycan polymerase that is essential for cell division.</text>
</comment>
<evidence type="ECO:0000256" key="6">
    <source>
        <dbReference type="ARBA" id="ARBA00022984"/>
    </source>
</evidence>
<comment type="similarity">
    <text evidence="11">Belongs to the SEDS family. FtsW subfamily.</text>
</comment>
<comment type="subcellular location">
    <subcellularLocation>
        <location evidence="1">Membrane</location>
        <topology evidence="1">Multi-pass membrane protein</topology>
    </subcellularLocation>
</comment>
<feature type="transmembrane region" description="Helical" evidence="17">
    <location>
        <begin position="150"/>
        <end position="168"/>
    </location>
</feature>
<evidence type="ECO:0000256" key="15">
    <source>
        <dbReference type="ARBA" id="ARBA00049902"/>
    </source>
</evidence>
<feature type="transmembrane region" description="Helical" evidence="17">
    <location>
        <begin position="12"/>
        <end position="35"/>
    </location>
</feature>
<keyword evidence="8 17" id="KW-0472">Membrane</keyword>
<feature type="transmembrane region" description="Helical" evidence="17">
    <location>
        <begin position="81"/>
        <end position="100"/>
    </location>
</feature>
<feature type="transmembrane region" description="Helical" evidence="17">
    <location>
        <begin position="361"/>
        <end position="383"/>
    </location>
</feature>
<evidence type="ECO:0000256" key="9">
    <source>
        <dbReference type="ARBA" id="ARBA00032370"/>
    </source>
</evidence>
<keyword evidence="2" id="KW-0328">Glycosyltransferase</keyword>
<evidence type="ECO:0000313" key="18">
    <source>
        <dbReference type="EMBL" id="MFD1205882.1"/>
    </source>
</evidence>
<proteinExistence type="inferred from homology"/>
<keyword evidence="7 17" id="KW-1133">Transmembrane helix</keyword>
<reference evidence="19" key="1">
    <citation type="journal article" date="2019" name="Int. J. Syst. Evol. Microbiol.">
        <title>The Global Catalogue of Microorganisms (GCM) 10K type strain sequencing project: providing services to taxonomists for standard genome sequencing and annotation.</title>
        <authorList>
            <consortium name="The Broad Institute Genomics Platform"/>
            <consortium name="The Broad Institute Genome Sequencing Center for Infectious Disease"/>
            <person name="Wu L."/>
            <person name="Ma J."/>
        </authorList>
    </citation>
    <scope>NUCLEOTIDE SEQUENCE [LARGE SCALE GENOMIC DNA]</scope>
    <source>
        <strain evidence="19">CCUG 53915</strain>
    </source>
</reference>
<keyword evidence="5" id="KW-0133">Cell shape</keyword>
<sequence>MMKNYFKKVIRHFDYPLFIAYLLLIFFGLIMIYSSSMVTAVNKYNYPPDYFYRKQLINIAIALPAFLVAAFFPFQNYKRKGLMISAIGCMFLLLGAVHIFGFGGDVGAQSWIRLPGFGNIQPSEVAKLVIIVYFASVFAKKYEAGTIDNINKSIVPPISILMIAIFSIMMETDIGTSFIIVAAALCVLAASGIQLRTFMKLSGIVGLTMIPVAIILFFTWDTLMTDGRKGRILAFLNPFDYIQGSGYQIANGYIAIGTGGIKGLGLGNSIQKMGYLPEPQTDVIMAIISEETGIFGTFIVLGGLGFIVMRALYIAMKTKEPQARMLSAGIGSVIGIQTFVNIGGLTGLIPLTGVPLPFISYGGTSLILLSLALGILMNVSMFVKYQKNK</sequence>
<evidence type="ECO:0000256" key="5">
    <source>
        <dbReference type="ARBA" id="ARBA00022960"/>
    </source>
</evidence>
<feature type="transmembrane region" description="Helical" evidence="17">
    <location>
        <begin position="174"/>
        <end position="194"/>
    </location>
</feature>
<feature type="transmembrane region" description="Helical" evidence="17">
    <location>
        <begin position="55"/>
        <end position="74"/>
    </location>
</feature>
<keyword evidence="6" id="KW-0573">Peptidoglycan synthesis</keyword>
<evidence type="ECO:0000256" key="7">
    <source>
        <dbReference type="ARBA" id="ARBA00022989"/>
    </source>
</evidence>
<gene>
    <name evidence="18" type="ORF">ACFQ38_12355</name>
</gene>
<dbReference type="PANTHER" id="PTHR30474:SF2">
    <property type="entry name" value="PEPTIDOGLYCAN GLYCOSYLTRANSFERASE FTSW-RELATED"/>
    <property type="match status" value="1"/>
</dbReference>
<evidence type="ECO:0000256" key="2">
    <source>
        <dbReference type="ARBA" id="ARBA00022676"/>
    </source>
</evidence>
<feature type="transmembrane region" description="Helical" evidence="17">
    <location>
        <begin position="201"/>
        <end position="220"/>
    </location>
</feature>
<evidence type="ECO:0000256" key="1">
    <source>
        <dbReference type="ARBA" id="ARBA00004141"/>
    </source>
</evidence>
<evidence type="ECO:0000256" key="3">
    <source>
        <dbReference type="ARBA" id="ARBA00022679"/>
    </source>
</evidence>
<organism evidence="18 19">
    <name type="scientific">Sporosarcina contaminans</name>
    <dbReference type="NCBI Taxonomy" id="633403"/>
    <lineage>
        <taxon>Bacteria</taxon>
        <taxon>Bacillati</taxon>
        <taxon>Bacillota</taxon>
        <taxon>Bacilli</taxon>
        <taxon>Bacillales</taxon>
        <taxon>Caryophanaceae</taxon>
        <taxon>Sporosarcina</taxon>
    </lineage>
</organism>
<evidence type="ECO:0000256" key="11">
    <source>
        <dbReference type="ARBA" id="ARBA00038053"/>
    </source>
</evidence>
<evidence type="ECO:0000256" key="8">
    <source>
        <dbReference type="ARBA" id="ARBA00023136"/>
    </source>
</evidence>
<dbReference type="Proteomes" id="UP001597231">
    <property type="component" value="Unassembled WGS sequence"/>
</dbReference>
<evidence type="ECO:0000313" key="19">
    <source>
        <dbReference type="Proteomes" id="UP001597231"/>
    </source>
</evidence>
<dbReference type="InterPro" id="IPR001182">
    <property type="entry name" value="FtsW/RodA"/>
</dbReference>
<evidence type="ECO:0000256" key="16">
    <source>
        <dbReference type="ARBA" id="ARBA00049966"/>
    </source>
</evidence>
<dbReference type="RefSeq" id="WP_336824859.1">
    <property type="nucleotide sequence ID" value="NZ_JBHTLT010000097.1"/>
</dbReference>
<feature type="transmembrane region" description="Helical" evidence="17">
    <location>
        <begin position="325"/>
        <end position="349"/>
    </location>
</feature>
<evidence type="ECO:0000256" key="13">
    <source>
        <dbReference type="ARBA" id="ARBA00041418"/>
    </source>
</evidence>
<evidence type="ECO:0000256" key="14">
    <source>
        <dbReference type="ARBA" id="ARBA00044770"/>
    </source>
</evidence>
<comment type="catalytic activity">
    <reaction evidence="15">
        <text>[GlcNAc-(1-&gt;4)-Mur2Ac(oyl-L-Ala-gamma-D-Glu-L-Lys-D-Ala-D-Ala)](n)-di-trans,octa-cis-undecaprenyl diphosphate + beta-D-GlcNAc-(1-&gt;4)-Mur2Ac(oyl-L-Ala-gamma-D-Glu-L-Lys-D-Ala-D-Ala)-di-trans,octa-cis-undecaprenyl diphosphate = [GlcNAc-(1-&gt;4)-Mur2Ac(oyl-L-Ala-gamma-D-Glu-L-Lys-D-Ala-D-Ala)](n+1)-di-trans,octa-cis-undecaprenyl diphosphate + di-trans,octa-cis-undecaprenyl diphosphate + H(+)</text>
        <dbReference type="Rhea" id="RHEA:23708"/>
        <dbReference type="Rhea" id="RHEA-COMP:9602"/>
        <dbReference type="Rhea" id="RHEA-COMP:9603"/>
        <dbReference type="ChEBI" id="CHEBI:15378"/>
        <dbReference type="ChEBI" id="CHEBI:58405"/>
        <dbReference type="ChEBI" id="CHEBI:60033"/>
        <dbReference type="ChEBI" id="CHEBI:78435"/>
        <dbReference type="EC" id="2.4.99.28"/>
    </reaction>
</comment>
<dbReference type="EMBL" id="JBHTLT010000097">
    <property type="protein sequence ID" value="MFD1205882.1"/>
    <property type="molecule type" value="Genomic_DNA"/>
</dbReference>
<evidence type="ECO:0000256" key="12">
    <source>
        <dbReference type="ARBA" id="ARBA00041185"/>
    </source>
</evidence>
<dbReference type="InterPro" id="IPR018365">
    <property type="entry name" value="Cell_cycle_FtsW-rel_CS"/>
</dbReference>
<feature type="transmembrane region" description="Helical" evidence="17">
    <location>
        <begin position="120"/>
        <end position="138"/>
    </location>
</feature>
<accession>A0ABW3TZG7</accession>
<keyword evidence="19" id="KW-1185">Reference proteome</keyword>
<dbReference type="PANTHER" id="PTHR30474">
    <property type="entry name" value="CELL CYCLE PROTEIN"/>
    <property type="match status" value="1"/>
</dbReference>
<dbReference type="Pfam" id="PF01098">
    <property type="entry name" value="FTSW_RODA_SPOVE"/>
    <property type="match status" value="1"/>
</dbReference>
<evidence type="ECO:0000256" key="17">
    <source>
        <dbReference type="SAM" id="Phobius"/>
    </source>
</evidence>
<comment type="caution">
    <text evidence="18">The sequence shown here is derived from an EMBL/GenBank/DDBJ whole genome shotgun (WGS) entry which is preliminary data.</text>
</comment>
<evidence type="ECO:0000256" key="4">
    <source>
        <dbReference type="ARBA" id="ARBA00022692"/>
    </source>
</evidence>
<feature type="transmembrane region" description="Helical" evidence="17">
    <location>
        <begin position="294"/>
        <end position="313"/>
    </location>
</feature>
<dbReference type="EC" id="2.4.99.28" evidence="14"/>
<name>A0ABW3TZG7_9BACL</name>
<keyword evidence="4 17" id="KW-0812">Transmembrane</keyword>
<dbReference type="PROSITE" id="PS00428">
    <property type="entry name" value="FTSW_RODA_SPOVE"/>
    <property type="match status" value="1"/>
</dbReference>
<evidence type="ECO:0000256" key="10">
    <source>
        <dbReference type="ARBA" id="ARBA00033270"/>
    </source>
</evidence>
<protein>
    <recommendedName>
        <fullName evidence="12">Probable peptidoglycan glycosyltransferase FtsW</fullName>
        <ecNumber evidence="14">2.4.99.28</ecNumber>
    </recommendedName>
    <alternativeName>
        <fullName evidence="13">Cell division protein FtsW</fullName>
    </alternativeName>
    <alternativeName>
        <fullName evidence="10">Cell wall polymerase</fullName>
    </alternativeName>
    <alternativeName>
        <fullName evidence="9">Peptidoglycan polymerase</fullName>
    </alternativeName>
</protein>